<dbReference type="FunFam" id="3.90.550.10:FF:000003">
    <property type="entry name" value="2-C-methyl-D-erythritol 4-phosphate cytidylyltransferase"/>
    <property type="match status" value="1"/>
</dbReference>
<proteinExistence type="inferred from homology"/>
<gene>
    <name evidence="7 8" type="primary">ispD</name>
    <name evidence="8" type="ORF">SG0102_28990</name>
</gene>
<dbReference type="FunCoup" id="A0A3G9JHW7">
    <property type="interactions" value="271"/>
</dbReference>
<dbReference type="AlphaFoldDB" id="A0A3G9JHW7"/>
<dbReference type="UniPathway" id="UPA00056">
    <property type="reaction ID" value="UER00093"/>
</dbReference>
<keyword evidence="6 7" id="KW-0414">Isoprene biosynthesis</keyword>
<dbReference type="RefSeq" id="WP_125120636.1">
    <property type="nucleotide sequence ID" value="NZ_AP019309.1"/>
</dbReference>
<dbReference type="HAMAP" id="MF_00108">
    <property type="entry name" value="IspD"/>
    <property type="match status" value="1"/>
</dbReference>
<dbReference type="Proteomes" id="UP000268059">
    <property type="component" value="Chromosome"/>
</dbReference>
<comment type="function">
    <text evidence="7">Catalyzes the formation of 4-diphosphocytidyl-2-C-methyl-D-erythritol from CTP and 2-C-methyl-D-erythritol 4-phosphate (MEP).</text>
</comment>
<dbReference type="InterPro" id="IPR018294">
    <property type="entry name" value="ISPD_synthase_CS"/>
</dbReference>
<evidence type="ECO:0000256" key="3">
    <source>
        <dbReference type="ARBA" id="ARBA00009789"/>
    </source>
</evidence>
<sequence length="211" mass="24449">MNHYSAIVLCAGRGSRTGLQYNKMFYKIDHKTIYEMTMSVFLNDERCKQVVVVCKDEERDDFASLIQDPRITFTQGGKERQDSVFEGLKKVTEDYVLIHDGARPYLKKDLIDRILVCLETHDACLPMVKCKDTIKRVIDGKVIETLKREELYQAQTPQSFRTSLIYQAYDEAIRTHQQVTDDASVVELLHHDVYVVEGDYDNIKVTTKEDL</sequence>
<keyword evidence="5 7" id="KW-0548">Nucleotidyltransferase</keyword>
<dbReference type="PROSITE" id="PS01295">
    <property type="entry name" value="ISPD"/>
    <property type="match status" value="1"/>
</dbReference>
<reference evidence="8 9" key="1">
    <citation type="submission" date="2018-11" db="EMBL/GenBank/DDBJ databases">
        <title>Novel Erysipelotrichaceae bacterium isolated from small intestine of a swine.</title>
        <authorList>
            <person name="Kim J.S."/>
            <person name="Choe H."/>
            <person name="Lee Y.R."/>
            <person name="Kim K.M."/>
            <person name="Park D.S."/>
        </authorList>
    </citation>
    <scope>NUCLEOTIDE SEQUENCE [LARGE SCALE GENOMIC DNA]</scope>
    <source>
        <strain evidence="8 9">SG0102</strain>
    </source>
</reference>
<dbReference type="CDD" id="cd02516">
    <property type="entry name" value="CDP-ME_synthetase"/>
    <property type="match status" value="1"/>
</dbReference>
<dbReference type="InParanoid" id="A0A3G9JHW7"/>
<name>A0A3G9JHW7_9FIRM</name>
<accession>A0A3G9JHW7</accession>
<dbReference type="EC" id="2.7.7.60" evidence="7"/>
<evidence type="ECO:0000256" key="5">
    <source>
        <dbReference type="ARBA" id="ARBA00022695"/>
    </source>
</evidence>
<dbReference type="EMBL" id="AP019309">
    <property type="protein sequence ID" value="BBH27965.1"/>
    <property type="molecule type" value="Genomic_DNA"/>
</dbReference>
<keyword evidence="9" id="KW-1185">Reference proteome</keyword>
<comment type="pathway">
    <text evidence="2 7">Isoprenoid biosynthesis; isopentenyl diphosphate biosynthesis via DXP pathway; isopentenyl diphosphate from 1-deoxy-D-xylulose 5-phosphate: step 2/6.</text>
</comment>
<dbReference type="KEGG" id="ebm:SG0102_28990"/>
<dbReference type="GO" id="GO:0050518">
    <property type="term" value="F:2-C-methyl-D-erythritol 4-phosphate cytidylyltransferase activity"/>
    <property type="evidence" value="ECO:0007669"/>
    <property type="project" value="UniProtKB-UniRule"/>
</dbReference>
<dbReference type="OrthoDB" id="9806837at2"/>
<dbReference type="PANTHER" id="PTHR32125:SF4">
    <property type="entry name" value="2-C-METHYL-D-ERYTHRITOL 4-PHOSPHATE CYTIDYLYLTRANSFERASE, CHLOROPLASTIC"/>
    <property type="match status" value="1"/>
</dbReference>
<dbReference type="Pfam" id="PF01128">
    <property type="entry name" value="IspD"/>
    <property type="match status" value="1"/>
</dbReference>
<evidence type="ECO:0000313" key="9">
    <source>
        <dbReference type="Proteomes" id="UP000268059"/>
    </source>
</evidence>
<dbReference type="GO" id="GO:0019288">
    <property type="term" value="P:isopentenyl diphosphate biosynthetic process, methylerythritol 4-phosphate pathway"/>
    <property type="evidence" value="ECO:0007669"/>
    <property type="project" value="UniProtKB-UniRule"/>
</dbReference>
<feature type="site" description="Positions MEP for the nucleophilic attack" evidence="7">
    <location>
        <position position="148"/>
    </location>
</feature>
<organism evidence="8 9">
    <name type="scientific">Intestinibaculum porci</name>
    <dbReference type="NCBI Taxonomy" id="2487118"/>
    <lineage>
        <taxon>Bacteria</taxon>
        <taxon>Bacillati</taxon>
        <taxon>Bacillota</taxon>
        <taxon>Erysipelotrichia</taxon>
        <taxon>Erysipelotrichales</taxon>
        <taxon>Erysipelotrichaceae</taxon>
        <taxon>Intestinibaculum</taxon>
    </lineage>
</organism>
<feature type="site" description="Transition state stabilizer" evidence="7">
    <location>
        <position position="16"/>
    </location>
</feature>
<evidence type="ECO:0000256" key="2">
    <source>
        <dbReference type="ARBA" id="ARBA00004787"/>
    </source>
</evidence>
<dbReference type="Gene3D" id="3.90.550.10">
    <property type="entry name" value="Spore Coat Polysaccharide Biosynthesis Protein SpsA, Chain A"/>
    <property type="match status" value="1"/>
</dbReference>
<evidence type="ECO:0000256" key="7">
    <source>
        <dbReference type="HAMAP-Rule" id="MF_00108"/>
    </source>
</evidence>
<feature type="site" description="Positions MEP for the nucleophilic attack" evidence="7">
    <location>
        <position position="204"/>
    </location>
</feature>
<dbReference type="PANTHER" id="PTHR32125">
    <property type="entry name" value="2-C-METHYL-D-ERYTHRITOL 4-PHOSPHATE CYTIDYLYLTRANSFERASE, CHLOROPLASTIC"/>
    <property type="match status" value="1"/>
</dbReference>
<keyword evidence="4 7" id="KW-0808">Transferase</keyword>
<dbReference type="InterPro" id="IPR034683">
    <property type="entry name" value="IspD/TarI"/>
</dbReference>
<dbReference type="NCBIfam" id="TIGR00453">
    <property type="entry name" value="ispD"/>
    <property type="match status" value="1"/>
</dbReference>
<evidence type="ECO:0000313" key="8">
    <source>
        <dbReference type="EMBL" id="BBH27965.1"/>
    </source>
</evidence>
<feature type="site" description="Transition state stabilizer" evidence="7">
    <location>
        <position position="23"/>
    </location>
</feature>
<comment type="catalytic activity">
    <reaction evidence="1 7">
        <text>2-C-methyl-D-erythritol 4-phosphate + CTP + H(+) = 4-CDP-2-C-methyl-D-erythritol + diphosphate</text>
        <dbReference type="Rhea" id="RHEA:13429"/>
        <dbReference type="ChEBI" id="CHEBI:15378"/>
        <dbReference type="ChEBI" id="CHEBI:33019"/>
        <dbReference type="ChEBI" id="CHEBI:37563"/>
        <dbReference type="ChEBI" id="CHEBI:57823"/>
        <dbReference type="ChEBI" id="CHEBI:58262"/>
        <dbReference type="EC" id="2.7.7.60"/>
    </reaction>
</comment>
<dbReference type="InterPro" id="IPR050088">
    <property type="entry name" value="IspD/TarI_cytidylyltransf_bact"/>
</dbReference>
<evidence type="ECO:0000256" key="1">
    <source>
        <dbReference type="ARBA" id="ARBA00001282"/>
    </source>
</evidence>
<dbReference type="InterPro" id="IPR029044">
    <property type="entry name" value="Nucleotide-diphossugar_trans"/>
</dbReference>
<evidence type="ECO:0000256" key="4">
    <source>
        <dbReference type="ARBA" id="ARBA00022679"/>
    </source>
</evidence>
<dbReference type="InterPro" id="IPR001228">
    <property type="entry name" value="IspD"/>
</dbReference>
<protein>
    <recommendedName>
        <fullName evidence="7">2-C-methyl-D-erythritol 4-phosphate cytidylyltransferase</fullName>
        <ecNumber evidence="7">2.7.7.60</ecNumber>
    </recommendedName>
    <alternativeName>
        <fullName evidence="7">4-diphosphocytidyl-2C-methyl-D-erythritol synthase</fullName>
    </alternativeName>
    <alternativeName>
        <fullName evidence="7">MEP cytidylyltransferase</fullName>
        <shortName evidence="7">MCT</shortName>
    </alternativeName>
</protein>
<dbReference type="SUPFAM" id="SSF53448">
    <property type="entry name" value="Nucleotide-diphospho-sugar transferases"/>
    <property type="match status" value="1"/>
</dbReference>
<comment type="similarity">
    <text evidence="3 7">Belongs to the IspD/TarI cytidylyltransferase family. IspD subfamily.</text>
</comment>
<evidence type="ECO:0000256" key="6">
    <source>
        <dbReference type="ARBA" id="ARBA00023229"/>
    </source>
</evidence>